<dbReference type="PATRIC" id="fig|1806891.3.peg.857"/>
<dbReference type="OrthoDB" id="9939717at2"/>
<keyword evidence="2" id="KW-1133">Transmembrane helix</keyword>
<sequence length="188" mass="20012">MKPTPYSTSTTQTELIESSTSSSSFGDSKVEFLLKEISTKLSACQSVLLARPAVSFPTQQLDSTSSPAFSSLLTTQQQVHAELTSLRAELGLVRTSLLIPIKTSPRSRIGIITITAILLAISLLAVLIIVLAVLGFTGILPQVALLLGYSDLLWATISGSIVFVISAISVISLIITQQQRPITTHTTS</sequence>
<feature type="compositionally biased region" description="Low complexity" evidence="1">
    <location>
        <begin position="7"/>
        <end position="24"/>
    </location>
</feature>
<keyword evidence="4" id="KW-1185">Reference proteome</keyword>
<reference evidence="3 4" key="1">
    <citation type="submission" date="2016-03" db="EMBL/GenBank/DDBJ databases">
        <title>Culture-independent genomics supports pathogen discovery for uncultivable bacteria within the genus Chlamydia.</title>
        <authorList>
            <person name="Taylor-Brown A."/>
            <person name="Bachmann N.L."/>
            <person name="Borel N."/>
            <person name="Polkinghorne A."/>
        </authorList>
    </citation>
    <scope>NUCLEOTIDE SEQUENCE [LARGE SCALE GENOMIC DNA]</scope>
    <source>
        <strain evidence="3 4">2742-308</strain>
    </source>
</reference>
<evidence type="ECO:0000256" key="2">
    <source>
        <dbReference type="SAM" id="Phobius"/>
    </source>
</evidence>
<feature type="transmembrane region" description="Helical" evidence="2">
    <location>
        <begin position="152"/>
        <end position="175"/>
    </location>
</feature>
<dbReference type="AlphaFoldDB" id="A0A1A9HYB4"/>
<keyword evidence="2" id="KW-0472">Membrane</keyword>
<evidence type="ECO:0000256" key="1">
    <source>
        <dbReference type="SAM" id="MobiDB-lite"/>
    </source>
</evidence>
<accession>A0A1A9HYB4</accession>
<protein>
    <submittedName>
        <fullName evidence="3">Inclusion Membrane Protein C</fullName>
    </submittedName>
</protein>
<feature type="region of interest" description="Disordered" evidence="1">
    <location>
        <begin position="1"/>
        <end position="25"/>
    </location>
</feature>
<dbReference type="RefSeq" id="WP_066482935.1">
    <property type="nucleotide sequence ID" value="NZ_CP014639.1"/>
</dbReference>
<gene>
    <name evidence="3" type="ORF">Cs308_0864</name>
</gene>
<evidence type="ECO:0000313" key="4">
    <source>
        <dbReference type="Proteomes" id="UP000078162"/>
    </source>
</evidence>
<dbReference type="EMBL" id="CP014639">
    <property type="protein sequence ID" value="ANH79034.1"/>
    <property type="molecule type" value="Genomic_DNA"/>
</dbReference>
<proteinExistence type="predicted"/>
<dbReference type="Proteomes" id="UP000078162">
    <property type="component" value="Chromosome"/>
</dbReference>
<organism evidence="3 4">
    <name type="scientific">Candidatus Chlamydia sanziniae</name>
    <dbReference type="NCBI Taxonomy" id="1806891"/>
    <lineage>
        <taxon>Bacteria</taxon>
        <taxon>Pseudomonadati</taxon>
        <taxon>Chlamydiota</taxon>
        <taxon>Chlamydiia</taxon>
        <taxon>Chlamydiales</taxon>
        <taxon>Chlamydiaceae</taxon>
        <taxon>Chlamydia/Chlamydophila group</taxon>
        <taxon>Chlamydia</taxon>
    </lineage>
</organism>
<name>A0A1A9HYB4_9CHLA</name>
<dbReference type="KEGG" id="csaz:Cs308_0864"/>
<dbReference type="STRING" id="1806891.Cs308_0864"/>
<keyword evidence="2" id="KW-0812">Transmembrane</keyword>
<feature type="transmembrane region" description="Helical" evidence="2">
    <location>
        <begin position="109"/>
        <end position="140"/>
    </location>
</feature>
<evidence type="ECO:0000313" key="3">
    <source>
        <dbReference type="EMBL" id="ANH79034.1"/>
    </source>
</evidence>